<gene>
    <name evidence="7 8" type="primary">atpH</name>
    <name evidence="8" type="ORF">H9942_10840</name>
</gene>
<evidence type="ECO:0000313" key="8">
    <source>
        <dbReference type="EMBL" id="HJB38542.1"/>
    </source>
</evidence>
<keyword evidence="2 7" id="KW-0813">Transport</keyword>
<reference evidence="8" key="2">
    <citation type="submission" date="2021-04" db="EMBL/GenBank/DDBJ databases">
        <authorList>
            <person name="Gilroy R."/>
        </authorList>
    </citation>
    <scope>NUCLEOTIDE SEQUENCE</scope>
    <source>
        <strain evidence="8">ChiBcolR8-3208</strain>
    </source>
</reference>
<comment type="function">
    <text evidence="7">F(1)F(0) ATP synthase produces ATP from ADP in the presence of a proton or sodium gradient. F-type ATPases consist of two structural domains, F(1) containing the extramembraneous catalytic core and F(0) containing the membrane proton channel, linked together by a central stalk and a peripheral stalk. During catalysis, ATP synthesis in the catalytic domain of F(1) is coupled via a rotary mechanism of the central stalk subunits to proton translocation.</text>
</comment>
<keyword evidence="7" id="KW-0139">CF(1)</keyword>
<keyword evidence="5 7" id="KW-0472">Membrane</keyword>
<dbReference type="Gene3D" id="1.10.520.20">
    <property type="entry name" value="N-terminal domain of the delta subunit of the F1F0-ATP synthase"/>
    <property type="match status" value="1"/>
</dbReference>
<dbReference type="GO" id="GO:0045259">
    <property type="term" value="C:proton-transporting ATP synthase complex"/>
    <property type="evidence" value="ECO:0007669"/>
    <property type="project" value="UniProtKB-KW"/>
</dbReference>
<dbReference type="GO" id="GO:0046933">
    <property type="term" value="F:proton-transporting ATP synthase activity, rotational mechanism"/>
    <property type="evidence" value="ECO:0007669"/>
    <property type="project" value="UniProtKB-UniRule"/>
</dbReference>
<keyword evidence="4 7" id="KW-0406">Ion transport</keyword>
<evidence type="ECO:0000256" key="5">
    <source>
        <dbReference type="ARBA" id="ARBA00023136"/>
    </source>
</evidence>
<organism evidence="8 9">
    <name type="scientific">Candidatus Acutalibacter ornithocaccae</name>
    <dbReference type="NCBI Taxonomy" id="2838416"/>
    <lineage>
        <taxon>Bacteria</taxon>
        <taxon>Bacillati</taxon>
        <taxon>Bacillota</taxon>
        <taxon>Clostridia</taxon>
        <taxon>Eubacteriales</taxon>
        <taxon>Acutalibacteraceae</taxon>
        <taxon>Acutalibacter</taxon>
    </lineage>
</organism>
<comment type="similarity">
    <text evidence="7">Belongs to the ATPase delta chain family.</text>
</comment>
<dbReference type="InterPro" id="IPR000711">
    <property type="entry name" value="ATPase_OSCP/dsu"/>
</dbReference>
<keyword evidence="7" id="KW-1003">Cell membrane</keyword>
<sequence length="172" mass="19308">MRTLETRYALALLDLTQDEAGLEKAAGLLTGDAALWQALNNPCIPGKEKDRVLCRLLEGTVGKELLSFFRLLCARERLALLPAIQGRYHQLKLEREGGAQAVYCCARQPAPADLARIEEVLKRRHGLSKVEFQVKLEPELLGGFVIHLQGTTYDKSVRGMLRGLRRSLKERE</sequence>
<evidence type="ECO:0000256" key="4">
    <source>
        <dbReference type="ARBA" id="ARBA00023065"/>
    </source>
</evidence>
<comment type="caution">
    <text evidence="8">The sequence shown here is derived from an EMBL/GenBank/DDBJ whole genome shotgun (WGS) entry which is preliminary data.</text>
</comment>
<evidence type="ECO:0000256" key="2">
    <source>
        <dbReference type="ARBA" id="ARBA00022448"/>
    </source>
</evidence>
<comment type="function">
    <text evidence="7">This protein is part of the stalk that links CF(0) to CF(1). It either transmits conformational changes from CF(0) to CF(1) or is implicated in proton conduction.</text>
</comment>
<keyword evidence="3 7" id="KW-0375">Hydrogen ion transport</keyword>
<dbReference type="SUPFAM" id="SSF47928">
    <property type="entry name" value="N-terminal domain of the delta subunit of the F1F0-ATP synthase"/>
    <property type="match status" value="1"/>
</dbReference>
<dbReference type="PANTHER" id="PTHR11910">
    <property type="entry name" value="ATP SYNTHASE DELTA CHAIN"/>
    <property type="match status" value="1"/>
</dbReference>
<dbReference type="AlphaFoldDB" id="A0A9D2LZV4"/>
<evidence type="ECO:0000313" key="9">
    <source>
        <dbReference type="Proteomes" id="UP000824214"/>
    </source>
</evidence>
<dbReference type="NCBIfam" id="TIGR01145">
    <property type="entry name" value="ATP_synt_delta"/>
    <property type="match status" value="1"/>
</dbReference>
<keyword evidence="6 7" id="KW-0066">ATP synthesis</keyword>
<reference evidence="8" key="1">
    <citation type="journal article" date="2021" name="PeerJ">
        <title>Extensive microbial diversity within the chicken gut microbiome revealed by metagenomics and culture.</title>
        <authorList>
            <person name="Gilroy R."/>
            <person name="Ravi A."/>
            <person name="Getino M."/>
            <person name="Pursley I."/>
            <person name="Horton D.L."/>
            <person name="Alikhan N.F."/>
            <person name="Baker D."/>
            <person name="Gharbi K."/>
            <person name="Hall N."/>
            <person name="Watson M."/>
            <person name="Adriaenssens E.M."/>
            <person name="Foster-Nyarko E."/>
            <person name="Jarju S."/>
            <person name="Secka A."/>
            <person name="Antonio M."/>
            <person name="Oren A."/>
            <person name="Chaudhuri R.R."/>
            <person name="La Ragione R."/>
            <person name="Hildebrand F."/>
            <person name="Pallen M.J."/>
        </authorList>
    </citation>
    <scope>NUCLEOTIDE SEQUENCE</scope>
    <source>
        <strain evidence="8">ChiBcolR8-3208</strain>
    </source>
</reference>
<dbReference type="Pfam" id="PF00213">
    <property type="entry name" value="OSCP"/>
    <property type="match status" value="1"/>
</dbReference>
<dbReference type="HAMAP" id="MF_01416">
    <property type="entry name" value="ATP_synth_delta_bact"/>
    <property type="match status" value="1"/>
</dbReference>
<evidence type="ECO:0000256" key="7">
    <source>
        <dbReference type="HAMAP-Rule" id="MF_01416"/>
    </source>
</evidence>
<dbReference type="GO" id="GO:0005886">
    <property type="term" value="C:plasma membrane"/>
    <property type="evidence" value="ECO:0007669"/>
    <property type="project" value="UniProtKB-SubCell"/>
</dbReference>
<proteinExistence type="inferred from homology"/>
<comment type="subcellular location">
    <subcellularLocation>
        <location evidence="7">Cell membrane</location>
        <topology evidence="7">Peripheral membrane protein</topology>
    </subcellularLocation>
    <subcellularLocation>
        <location evidence="1">Membrane</location>
    </subcellularLocation>
</comment>
<name>A0A9D2LZV4_9FIRM</name>
<accession>A0A9D2LZV4</accession>
<dbReference type="Proteomes" id="UP000824214">
    <property type="component" value="Unassembled WGS sequence"/>
</dbReference>
<evidence type="ECO:0000256" key="1">
    <source>
        <dbReference type="ARBA" id="ARBA00004370"/>
    </source>
</evidence>
<evidence type="ECO:0000256" key="6">
    <source>
        <dbReference type="ARBA" id="ARBA00023310"/>
    </source>
</evidence>
<evidence type="ECO:0000256" key="3">
    <source>
        <dbReference type="ARBA" id="ARBA00022781"/>
    </source>
</evidence>
<protein>
    <recommendedName>
        <fullName evidence="7">ATP synthase subunit delta</fullName>
    </recommendedName>
    <alternativeName>
        <fullName evidence="7">ATP synthase F(1) sector subunit delta</fullName>
    </alternativeName>
    <alternativeName>
        <fullName evidence="7">F-type ATPase subunit delta</fullName>
        <shortName evidence="7">F-ATPase subunit delta</shortName>
    </alternativeName>
</protein>
<dbReference type="EMBL" id="DWXZ01000228">
    <property type="protein sequence ID" value="HJB38542.1"/>
    <property type="molecule type" value="Genomic_DNA"/>
</dbReference>
<dbReference type="InterPro" id="IPR026015">
    <property type="entry name" value="ATP_synth_OSCP/delta_N_sf"/>
</dbReference>
<dbReference type="PRINTS" id="PR00125">
    <property type="entry name" value="ATPASEDELTA"/>
</dbReference>